<reference evidence="3" key="1">
    <citation type="journal article" date="2020" name="mSystems">
        <title>Genome- and Community-Level Interaction Insights into Carbon Utilization and Element Cycling Functions of Hydrothermarchaeota in Hydrothermal Sediment.</title>
        <authorList>
            <person name="Zhou Z."/>
            <person name="Liu Y."/>
            <person name="Xu W."/>
            <person name="Pan J."/>
            <person name="Luo Z.H."/>
            <person name="Li M."/>
        </authorList>
    </citation>
    <scope>NUCLEOTIDE SEQUENCE [LARGE SCALE GENOMIC DNA]</scope>
    <source>
        <strain evidence="3">SpSt-579</strain>
    </source>
</reference>
<proteinExistence type="predicted"/>
<feature type="transmembrane region" description="Helical" evidence="1">
    <location>
        <begin position="12"/>
        <end position="32"/>
    </location>
</feature>
<name>A0A7C4M0L4_UNCC3</name>
<dbReference type="SMART" id="SM00909">
    <property type="entry name" value="Germane"/>
    <property type="match status" value="1"/>
</dbReference>
<sequence length="293" mass="33038">MSKNKKQKKSIKPLIALVSVLTITLLIVLFIYQEKKTVFFQENEIKNEKIKEEMEFPESMNIRVFQPKNGDSIGLPLKILGEARVFENQFVVRIKDSKGTIIKEQNIIPESGDMGEFNLFDKEINYNKPATAEGYIEFFSYSPKDGSEENKVIVPVKFSPVSNVLNLQVFFGNSEKNPNSQDCSKVYPILRRVAYTKSQQAEKAIEELVLGPTNDESEKGYFTSINMGVKLNKITIKSGTAYVDFDETLQSGVGGSCRVTAIRAQITETLKQFPNISKVEILIDGKTEDILQP</sequence>
<dbReference type="InterPro" id="IPR019606">
    <property type="entry name" value="GerMN"/>
</dbReference>
<dbReference type="AlphaFoldDB" id="A0A7C4M0L4"/>
<dbReference type="Pfam" id="PF10648">
    <property type="entry name" value="Gmad2"/>
    <property type="match status" value="1"/>
</dbReference>
<organism evidence="3">
    <name type="scientific">candidate division CPR3 bacterium</name>
    <dbReference type="NCBI Taxonomy" id="2268181"/>
    <lineage>
        <taxon>Bacteria</taxon>
        <taxon>Bacteria division CPR3</taxon>
    </lineage>
</organism>
<keyword evidence="1" id="KW-0812">Transmembrane</keyword>
<gene>
    <name evidence="3" type="ORF">ENT43_01995</name>
</gene>
<evidence type="ECO:0000313" key="3">
    <source>
        <dbReference type="EMBL" id="HGT71010.1"/>
    </source>
</evidence>
<protein>
    <recommendedName>
        <fullName evidence="2">GerMN domain-containing protein</fullName>
    </recommendedName>
</protein>
<dbReference type="EMBL" id="DSYQ01000007">
    <property type="protein sequence ID" value="HGT71010.1"/>
    <property type="molecule type" value="Genomic_DNA"/>
</dbReference>
<keyword evidence="1" id="KW-1133">Transmembrane helix</keyword>
<comment type="caution">
    <text evidence="3">The sequence shown here is derived from an EMBL/GenBank/DDBJ whole genome shotgun (WGS) entry which is preliminary data.</text>
</comment>
<dbReference type="Pfam" id="PF10646">
    <property type="entry name" value="Germane"/>
    <property type="match status" value="1"/>
</dbReference>
<dbReference type="InterPro" id="IPR018911">
    <property type="entry name" value="Gmad2_Ig-like_dom"/>
</dbReference>
<evidence type="ECO:0000259" key="2">
    <source>
        <dbReference type="SMART" id="SM00909"/>
    </source>
</evidence>
<feature type="domain" description="GerMN" evidence="2">
    <location>
        <begin position="201"/>
        <end position="292"/>
    </location>
</feature>
<keyword evidence="1" id="KW-0472">Membrane</keyword>
<accession>A0A7C4M0L4</accession>
<evidence type="ECO:0000256" key="1">
    <source>
        <dbReference type="SAM" id="Phobius"/>
    </source>
</evidence>